<evidence type="ECO:0000259" key="1">
    <source>
        <dbReference type="Pfam" id="PF01073"/>
    </source>
</evidence>
<dbReference type="EMBL" id="QGMK01000160">
    <property type="protein sequence ID" value="TVY83723.1"/>
    <property type="molecule type" value="Genomic_DNA"/>
</dbReference>
<dbReference type="PANTHER" id="PTHR43000">
    <property type="entry name" value="DTDP-D-GLUCOSE 4,6-DEHYDRATASE-RELATED"/>
    <property type="match status" value="1"/>
</dbReference>
<dbReference type="GO" id="GO:0006694">
    <property type="term" value="P:steroid biosynthetic process"/>
    <property type="evidence" value="ECO:0007669"/>
    <property type="project" value="InterPro"/>
</dbReference>
<comment type="caution">
    <text evidence="2">The sequence shown here is derived from an EMBL/GenBank/DDBJ whole genome shotgun (WGS) entry which is preliminary data.</text>
</comment>
<proteinExistence type="predicted"/>
<accession>A0A8T9CM05</accession>
<dbReference type="OrthoDB" id="10058185at2759"/>
<dbReference type="InterPro" id="IPR036291">
    <property type="entry name" value="NAD(P)-bd_dom_sf"/>
</dbReference>
<reference evidence="2 3" key="1">
    <citation type="submission" date="2018-05" db="EMBL/GenBank/DDBJ databases">
        <title>Genome sequencing and assembly of the regulated plant pathogen Lachnellula willkommii and related sister species for the development of diagnostic species identification markers.</title>
        <authorList>
            <person name="Giroux E."/>
            <person name="Bilodeau G."/>
        </authorList>
    </citation>
    <scope>NUCLEOTIDE SEQUENCE [LARGE SCALE GENOMIC DNA]</scope>
    <source>
        <strain evidence="2 3">CBS 268.59</strain>
    </source>
</reference>
<dbReference type="SUPFAM" id="SSF51735">
    <property type="entry name" value="NAD(P)-binding Rossmann-fold domains"/>
    <property type="match status" value="1"/>
</dbReference>
<evidence type="ECO:0000313" key="3">
    <source>
        <dbReference type="Proteomes" id="UP000469558"/>
    </source>
</evidence>
<dbReference type="PROSITE" id="PS51257">
    <property type="entry name" value="PROKAR_LIPOPROTEIN"/>
    <property type="match status" value="1"/>
</dbReference>
<dbReference type="AlphaFoldDB" id="A0A8T9CM05"/>
<organism evidence="2 3">
    <name type="scientific">Lachnellula suecica</name>
    <dbReference type="NCBI Taxonomy" id="602035"/>
    <lineage>
        <taxon>Eukaryota</taxon>
        <taxon>Fungi</taxon>
        <taxon>Dikarya</taxon>
        <taxon>Ascomycota</taxon>
        <taxon>Pezizomycotina</taxon>
        <taxon>Leotiomycetes</taxon>
        <taxon>Helotiales</taxon>
        <taxon>Lachnaceae</taxon>
        <taxon>Lachnellula</taxon>
    </lineage>
</organism>
<gene>
    <name evidence="2" type="primary">ERG26_1</name>
    <name evidence="2" type="ORF">LSUE1_G003383</name>
</gene>
<dbReference type="Pfam" id="PF01073">
    <property type="entry name" value="3Beta_HSD"/>
    <property type="match status" value="1"/>
</dbReference>
<feature type="domain" description="3-beta hydroxysteroid dehydrogenase/isomerase" evidence="1">
    <location>
        <begin position="16"/>
        <end position="287"/>
    </location>
</feature>
<keyword evidence="3" id="KW-1185">Reference proteome</keyword>
<dbReference type="InterPro" id="IPR002225">
    <property type="entry name" value="3Beta_OHSteriod_DH/Estase"/>
</dbReference>
<name>A0A8T9CM05_9HELO</name>
<dbReference type="Proteomes" id="UP000469558">
    <property type="component" value="Unassembled WGS sequence"/>
</dbReference>
<evidence type="ECO:0000313" key="2">
    <source>
        <dbReference type="EMBL" id="TVY83723.1"/>
    </source>
</evidence>
<dbReference type="GO" id="GO:0016616">
    <property type="term" value="F:oxidoreductase activity, acting on the CH-OH group of donors, NAD or NADP as acceptor"/>
    <property type="evidence" value="ECO:0007669"/>
    <property type="project" value="InterPro"/>
</dbReference>
<sequence>MSRSTGVGVVPMGSVLVTGGCGFIGSHLVDEILASEPACIVHVIDINTTRNRLQDARVTYHTGDIASLSDVEAAMSAAQPRTIFHVACPDSMVTLDVSIFRRVNVEGARNLLKAAEKVGTVQAFVNTSTSSVIHDNISDLIDADENLPVLQYPAQKRVYTLTKAEAEVDILAANRRNGDSSMLTVSLRPATAFGERDTICMGKIVSTCREGKGRFQIGPGKNHYDFIYIGNLVDAHLLAAHALLRAYGKPALPKETRVDGETFNVTNDERILFWDFQRSISAAVGLPIKLEDIKVIPIWLAMFMAMISEYSTWIRSWGAQQSAVTREAVRLTTIERTLNGEKAKKRLGYKPTVGVHEGIVRGGKWFVDEAGKTTHTKKSV</sequence>
<protein>
    <submittedName>
        <fullName evidence="2">Sterol-4-alpha-carboxylate 3-dehydrogenase</fullName>
    </submittedName>
</protein>
<dbReference type="Gene3D" id="3.40.50.720">
    <property type="entry name" value="NAD(P)-binding Rossmann-like Domain"/>
    <property type="match status" value="1"/>
</dbReference>